<accession>A0A1H4CEP0</accession>
<organism evidence="3 4">
    <name type="scientific">Rubrimonas cliftonensis</name>
    <dbReference type="NCBI Taxonomy" id="89524"/>
    <lineage>
        <taxon>Bacteria</taxon>
        <taxon>Pseudomonadati</taxon>
        <taxon>Pseudomonadota</taxon>
        <taxon>Alphaproteobacteria</taxon>
        <taxon>Rhodobacterales</taxon>
        <taxon>Paracoccaceae</taxon>
        <taxon>Rubrimonas</taxon>
    </lineage>
</organism>
<dbReference type="SUPFAM" id="SSF51182">
    <property type="entry name" value="RmlC-like cupins"/>
    <property type="match status" value="1"/>
</dbReference>
<dbReference type="InterPro" id="IPR014710">
    <property type="entry name" value="RmlC-like_jellyroll"/>
</dbReference>
<keyword evidence="1" id="KW-0238">DNA-binding</keyword>
<dbReference type="InterPro" id="IPR011051">
    <property type="entry name" value="RmlC_Cupin_sf"/>
</dbReference>
<dbReference type="Gene3D" id="1.10.260.40">
    <property type="entry name" value="lambda repressor-like DNA-binding domains"/>
    <property type="match status" value="1"/>
</dbReference>
<dbReference type="Pfam" id="PF01381">
    <property type="entry name" value="HTH_3"/>
    <property type="match status" value="1"/>
</dbReference>
<dbReference type="InterPro" id="IPR010982">
    <property type="entry name" value="Lambda_DNA-bd_dom_sf"/>
</dbReference>
<protein>
    <submittedName>
        <fullName evidence="3">Transcriptional regulator, XRE family with cupin sensor</fullName>
    </submittedName>
</protein>
<dbReference type="SMART" id="SM00530">
    <property type="entry name" value="HTH_XRE"/>
    <property type="match status" value="1"/>
</dbReference>
<dbReference type="EMBL" id="FNQM01000007">
    <property type="protein sequence ID" value="SEA58783.1"/>
    <property type="molecule type" value="Genomic_DNA"/>
</dbReference>
<dbReference type="STRING" id="89524.SAMN05444370_10738"/>
<dbReference type="GO" id="GO:0003700">
    <property type="term" value="F:DNA-binding transcription factor activity"/>
    <property type="evidence" value="ECO:0007669"/>
    <property type="project" value="TreeGrafter"/>
</dbReference>
<sequence>MDQIIGEQPEVSPPREPQPKELEAWIGAQVREMRTALGMTMSELAKSASLSVGMLSKIENGQTSPSLNTLQNLAQALNIPLASFFTKYDDKREASYVRSGEGLTIERRGSRSGHVYQLLGASLRNKVRLEPYLITLTGDSDAYPIFQHAGVEFLFMLEGCVVYRHGDKNYRLDPGDALFFDAEAPHGPLELVTLPCRYLSIIASAE</sequence>
<dbReference type="PROSITE" id="PS50943">
    <property type="entry name" value="HTH_CROC1"/>
    <property type="match status" value="1"/>
</dbReference>
<gene>
    <name evidence="3" type="ORF">SAMN05444370_10738</name>
</gene>
<dbReference type="AlphaFoldDB" id="A0A1H4CEP0"/>
<dbReference type="GO" id="GO:0003677">
    <property type="term" value="F:DNA binding"/>
    <property type="evidence" value="ECO:0007669"/>
    <property type="project" value="UniProtKB-KW"/>
</dbReference>
<evidence type="ECO:0000313" key="4">
    <source>
        <dbReference type="Proteomes" id="UP000198703"/>
    </source>
</evidence>
<reference evidence="3 4" key="1">
    <citation type="submission" date="2016-10" db="EMBL/GenBank/DDBJ databases">
        <authorList>
            <person name="de Groot N.N."/>
        </authorList>
    </citation>
    <scope>NUCLEOTIDE SEQUENCE [LARGE SCALE GENOMIC DNA]</scope>
    <source>
        <strain evidence="3 4">DSM 15345</strain>
    </source>
</reference>
<evidence type="ECO:0000256" key="1">
    <source>
        <dbReference type="ARBA" id="ARBA00023125"/>
    </source>
</evidence>
<dbReference type="CDD" id="cd02209">
    <property type="entry name" value="cupin_XRE_C"/>
    <property type="match status" value="1"/>
</dbReference>
<dbReference type="Proteomes" id="UP000198703">
    <property type="component" value="Unassembled WGS sequence"/>
</dbReference>
<name>A0A1H4CEP0_9RHOB</name>
<dbReference type="InterPro" id="IPR013096">
    <property type="entry name" value="Cupin_2"/>
</dbReference>
<dbReference type="PANTHER" id="PTHR46797">
    <property type="entry name" value="HTH-TYPE TRANSCRIPTIONAL REGULATOR"/>
    <property type="match status" value="1"/>
</dbReference>
<dbReference type="PANTHER" id="PTHR46797:SF1">
    <property type="entry name" value="METHYLPHOSPHONATE SYNTHASE"/>
    <property type="match status" value="1"/>
</dbReference>
<evidence type="ECO:0000259" key="2">
    <source>
        <dbReference type="PROSITE" id="PS50943"/>
    </source>
</evidence>
<dbReference type="Pfam" id="PF07883">
    <property type="entry name" value="Cupin_2"/>
    <property type="match status" value="1"/>
</dbReference>
<dbReference type="RefSeq" id="WP_093253976.1">
    <property type="nucleotide sequence ID" value="NZ_FNQM01000007.1"/>
</dbReference>
<dbReference type="GO" id="GO:0005829">
    <property type="term" value="C:cytosol"/>
    <property type="evidence" value="ECO:0007669"/>
    <property type="project" value="TreeGrafter"/>
</dbReference>
<dbReference type="CDD" id="cd00093">
    <property type="entry name" value="HTH_XRE"/>
    <property type="match status" value="1"/>
</dbReference>
<evidence type="ECO:0000313" key="3">
    <source>
        <dbReference type="EMBL" id="SEA58783.1"/>
    </source>
</evidence>
<dbReference type="Gene3D" id="2.60.120.10">
    <property type="entry name" value="Jelly Rolls"/>
    <property type="match status" value="1"/>
</dbReference>
<feature type="domain" description="HTH cro/C1-type" evidence="2">
    <location>
        <begin position="30"/>
        <end position="84"/>
    </location>
</feature>
<keyword evidence="4" id="KW-1185">Reference proteome</keyword>
<dbReference type="OrthoDB" id="9805356at2"/>
<dbReference type="InterPro" id="IPR001387">
    <property type="entry name" value="Cro/C1-type_HTH"/>
</dbReference>
<dbReference type="InterPro" id="IPR050807">
    <property type="entry name" value="TransReg_Diox_bact_type"/>
</dbReference>
<proteinExistence type="predicted"/>
<dbReference type="SUPFAM" id="SSF47413">
    <property type="entry name" value="lambda repressor-like DNA-binding domains"/>
    <property type="match status" value="1"/>
</dbReference>